<dbReference type="AlphaFoldDB" id="A0A0D2DGI8"/>
<dbReference type="InterPro" id="IPR050327">
    <property type="entry name" value="Proton-linked_MCT"/>
</dbReference>
<dbReference type="OrthoDB" id="6509908at2759"/>
<feature type="domain" description="Major facilitator superfamily (MFS) profile" evidence="4">
    <location>
        <begin position="46"/>
        <end position="444"/>
    </location>
</feature>
<dbReference type="PROSITE" id="PS50850">
    <property type="entry name" value="MFS"/>
    <property type="match status" value="1"/>
</dbReference>
<dbReference type="InterPro" id="IPR036259">
    <property type="entry name" value="MFS_trans_sf"/>
</dbReference>
<dbReference type="GeneID" id="27357777"/>
<feature type="transmembrane region" description="Helical" evidence="3">
    <location>
        <begin position="117"/>
        <end position="136"/>
    </location>
</feature>
<feature type="transmembrane region" description="Helical" evidence="3">
    <location>
        <begin position="174"/>
        <end position="194"/>
    </location>
</feature>
<evidence type="ECO:0000313" key="5">
    <source>
        <dbReference type="EMBL" id="KIW42118.1"/>
    </source>
</evidence>
<feature type="transmembrane region" description="Helical" evidence="3">
    <location>
        <begin position="289"/>
        <end position="311"/>
    </location>
</feature>
<dbReference type="InterPro" id="IPR011701">
    <property type="entry name" value="MFS"/>
</dbReference>
<name>A0A0D2DGI8_9EURO</name>
<evidence type="ECO:0000256" key="3">
    <source>
        <dbReference type="SAM" id="Phobius"/>
    </source>
</evidence>
<evidence type="ECO:0000256" key="1">
    <source>
        <dbReference type="ARBA" id="ARBA00004141"/>
    </source>
</evidence>
<feature type="transmembrane region" description="Helical" evidence="3">
    <location>
        <begin position="142"/>
        <end position="165"/>
    </location>
</feature>
<feature type="transmembrane region" description="Helical" evidence="3">
    <location>
        <begin position="318"/>
        <end position="337"/>
    </location>
</feature>
<feature type="transmembrane region" description="Helical" evidence="3">
    <location>
        <begin position="251"/>
        <end position="269"/>
    </location>
</feature>
<dbReference type="PANTHER" id="PTHR11360:SF252">
    <property type="entry name" value="MAJOR FACILITATOR SUPERFAMILY (MFS) PROFILE DOMAIN-CONTAINING PROTEIN-RELATED"/>
    <property type="match status" value="1"/>
</dbReference>
<feature type="transmembrane region" description="Helical" evidence="3">
    <location>
        <begin position="413"/>
        <end position="438"/>
    </location>
</feature>
<gene>
    <name evidence="5" type="ORF">PV06_05703</name>
</gene>
<dbReference type="VEuPathDB" id="FungiDB:PV06_05703"/>
<comment type="similarity">
    <text evidence="2">Belongs to the major facilitator superfamily. Monocarboxylate porter (TC 2.A.1.13) family.</text>
</comment>
<evidence type="ECO:0000313" key="6">
    <source>
        <dbReference type="Proteomes" id="UP000053342"/>
    </source>
</evidence>
<keyword evidence="3" id="KW-0472">Membrane</keyword>
<dbReference type="GO" id="GO:0016020">
    <property type="term" value="C:membrane"/>
    <property type="evidence" value="ECO:0007669"/>
    <property type="project" value="UniProtKB-SubCell"/>
</dbReference>
<feature type="transmembrane region" description="Helical" evidence="3">
    <location>
        <begin position="55"/>
        <end position="75"/>
    </location>
</feature>
<dbReference type="HOGENOM" id="CLU_001265_1_1_1"/>
<protein>
    <recommendedName>
        <fullName evidence="4">Major facilitator superfamily (MFS) profile domain-containing protein</fullName>
    </recommendedName>
</protein>
<dbReference type="PANTHER" id="PTHR11360">
    <property type="entry name" value="MONOCARBOXYLATE TRANSPORTER"/>
    <property type="match status" value="1"/>
</dbReference>
<sequence length="448" mass="48082">MRGLHGDDQQVVARRGERNSHELSTVTDSMDNTVATLSEEQDGDLKAWLRVLGSFLIFINIWGFVFIFGVFQSFYQLSYIPSESPSSIAWVGTVQSALLSLIGVLAGPLFDLGAYRSMTVVGALLVLVGLFTLSLSTAYYQIFLSQGVCIGIGGGLLYVPSLALVSTSFKKRRALALGTLTCGIGIGGVVYVAVFQSLLPRVGFAWTVRVLSFIATAIFGLAVPILLFSGPKTQRASSTRKLFDKTALQDLPFMVYSLASFIIFLGYLVPFFYIPSYAEVVLETRESTGFWALAVASATSIVGRLGSALLAQRVGIMVSWVTCSAISATLCLCWIAVRNIPALYAFCALYGCFSGALVALPPTVFPKICKDPNQLGTWMGMGWFASGISFLIGAPIAGVLIKTNTAGHDGYNFLAVQLMSGLLLGAGTICLLVLWALLVKTRGERLLV</sequence>
<keyword evidence="3" id="KW-1133">Transmembrane helix</keyword>
<dbReference type="Proteomes" id="UP000053342">
    <property type="component" value="Unassembled WGS sequence"/>
</dbReference>
<reference evidence="5 6" key="1">
    <citation type="submission" date="2015-01" db="EMBL/GenBank/DDBJ databases">
        <title>The Genome Sequence of Exophiala oligosperma CBS72588.</title>
        <authorList>
            <consortium name="The Broad Institute Genomics Platform"/>
            <person name="Cuomo C."/>
            <person name="de Hoog S."/>
            <person name="Gorbushina A."/>
            <person name="Stielow B."/>
            <person name="Teixiera M."/>
            <person name="Abouelleil A."/>
            <person name="Chapman S.B."/>
            <person name="Priest M."/>
            <person name="Young S.K."/>
            <person name="Wortman J."/>
            <person name="Nusbaum C."/>
            <person name="Birren B."/>
        </authorList>
    </citation>
    <scope>NUCLEOTIDE SEQUENCE [LARGE SCALE GENOMIC DNA]</scope>
    <source>
        <strain evidence="5 6">CBS 72588</strain>
    </source>
</reference>
<dbReference type="InterPro" id="IPR020846">
    <property type="entry name" value="MFS_dom"/>
</dbReference>
<evidence type="ECO:0000256" key="2">
    <source>
        <dbReference type="ARBA" id="ARBA00006727"/>
    </source>
</evidence>
<keyword evidence="6" id="KW-1185">Reference proteome</keyword>
<dbReference type="GO" id="GO:0022857">
    <property type="term" value="F:transmembrane transporter activity"/>
    <property type="evidence" value="ECO:0007669"/>
    <property type="project" value="InterPro"/>
</dbReference>
<dbReference type="SUPFAM" id="SSF103473">
    <property type="entry name" value="MFS general substrate transporter"/>
    <property type="match status" value="1"/>
</dbReference>
<evidence type="ECO:0000259" key="4">
    <source>
        <dbReference type="PROSITE" id="PS50850"/>
    </source>
</evidence>
<dbReference type="Pfam" id="PF07690">
    <property type="entry name" value="MFS_1"/>
    <property type="match status" value="1"/>
</dbReference>
<feature type="transmembrane region" description="Helical" evidence="3">
    <location>
        <begin position="206"/>
        <end position="230"/>
    </location>
</feature>
<dbReference type="RefSeq" id="XP_016262334.1">
    <property type="nucleotide sequence ID" value="XM_016406730.1"/>
</dbReference>
<accession>A0A0D2DGI8</accession>
<comment type="subcellular location">
    <subcellularLocation>
        <location evidence="1">Membrane</location>
        <topology evidence="1">Multi-pass membrane protein</topology>
    </subcellularLocation>
</comment>
<dbReference type="EMBL" id="KN847336">
    <property type="protein sequence ID" value="KIW42118.1"/>
    <property type="molecule type" value="Genomic_DNA"/>
</dbReference>
<proteinExistence type="inferred from homology"/>
<organism evidence="5 6">
    <name type="scientific">Exophiala oligosperma</name>
    <dbReference type="NCBI Taxonomy" id="215243"/>
    <lineage>
        <taxon>Eukaryota</taxon>
        <taxon>Fungi</taxon>
        <taxon>Dikarya</taxon>
        <taxon>Ascomycota</taxon>
        <taxon>Pezizomycotina</taxon>
        <taxon>Eurotiomycetes</taxon>
        <taxon>Chaetothyriomycetidae</taxon>
        <taxon>Chaetothyriales</taxon>
        <taxon>Herpotrichiellaceae</taxon>
        <taxon>Exophiala</taxon>
    </lineage>
</organism>
<feature type="transmembrane region" description="Helical" evidence="3">
    <location>
        <begin position="87"/>
        <end position="110"/>
    </location>
</feature>
<feature type="transmembrane region" description="Helical" evidence="3">
    <location>
        <begin position="377"/>
        <end position="401"/>
    </location>
</feature>
<dbReference type="Gene3D" id="1.20.1250.20">
    <property type="entry name" value="MFS general substrate transporter like domains"/>
    <property type="match status" value="1"/>
</dbReference>
<feature type="transmembrane region" description="Helical" evidence="3">
    <location>
        <begin position="343"/>
        <end position="365"/>
    </location>
</feature>
<keyword evidence="3" id="KW-0812">Transmembrane</keyword>